<sequence length="306" mass="34878">MLRVKYKDLLEPYDPERSSDYPILSPTTYARRDKWMRNQAAHNLRQLKQELANEKFMSAAIELDSPEPPKWSGRYKSQSPIPFMPEQEYPPESPIRNPNPSQPTRPNPPFAMAQDQKPPTTPWKGALTPISPKKSVVPGLLQPPASLIMPWLLQLPVPLTIPTLPRSKYVPRLLKKTSMPAFLRCTFTSRQLEAPASPIIPTYPRARFKQRLLETPVSPITPAHLATSVGMSLKQRLMLVESPPFVMHQQPQPAHRKRKEAVDEMESTSGWGDQCTKMISKHTVPKRPFAPQRKTLKTVENYPAQM</sequence>
<evidence type="ECO:0000313" key="2">
    <source>
        <dbReference type="EMBL" id="EDV93531.1"/>
    </source>
</evidence>
<name>B4JFQ0_DROGR</name>
<feature type="compositionally biased region" description="Pro residues" evidence="1">
    <location>
        <begin position="100"/>
        <end position="109"/>
    </location>
</feature>
<accession>B4JFQ0</accession>
<feature type="compositionally biased region" description="Basic and acidic residues" evidence="1">
    <location>
        <begin position="1"/>
        <end position="19"/>
    </location>
</feature>
<gene>
    <name evidence="2" type="primary">Dgri\GH19370</name>
    <name evidence="2" type="ORF">Dgri_GH19370</name>
</gene>
<dbReference type="Proteomes" id="UP000001070">
    <property type="component" value="Unassembled WGS sequence"/>
</dbReference>
<protein>
    <submittedName>
        <fullName evidence="2">GH19370</fullName>
    </submittedName>
</protein>
<evidence type="ECO:0000313" key="3">
    <source>
        <dbReference type="Proteomes" id="UP000001070"/>
    </source>
</evidence>
<organism evidence="3">
    <name type="scientific">Drosophila grimshawi</name>
    <name type="common">Hawaiian fruit fly</name>
    <name type="synonym">Idiomyia grimshawi</name>
    <dbReference type="NCBI Taxonomy" id="7222"/>
    <lineage>
        <taxon>Eukaryota</taxon>
        <taxon>Metazoa</taxon>
        <taxon>Ecdysozoa</taxon>
        <taxon>Arthropoda</taxon>
        <taxon>Hexapoda</taxon>
        <taxon>Insecta</taxon>
        <taxon>Pterygota</taxon>
        <taxon>Neoptera</taxon>
        <taxon>Endopterygota</taxon>
        <taxon>Diptera</taxon>
        <taxon>Brachycera</taxon>
        <taxon>Muscomorpha</taxon>
        <taxon>Ephydroidea</taxon>
        <taxon>Drosophilidae</taxon>
        <taxon>Drosophila</taxon>
        <taxon>Hawaiian Drosophila</taxon>
    </lineage>
</organism>
<dbReference type="EMBL" id="CH916369">
    <property type="protein sequence ID" value="EDV93531.1"/>
    <property type="molecule type" value="Genomic_DNA"/>
</dbReference>
<dbReference type="HOGENOM" id="CLU_909914_0_0_1"/>
<reference evidence="2 3" key="1">
    <citation type="journal article" date="2007" name="Nature">
        <title>Evolution of genes and genomes on the Drosophila phylogeny.</title>
        <authorList>
            <consortium name="Drosophila 12 Genomes Consortium"/>
            <person name="Clark A.G."/>
            <person name="Eisen M.B."/>
            <person name="Smith D.R."/>
            <person name="Bergman C.M."/>
            <person name="Oliver B."/>
            <person name="Markow T.A."/>
            <person name="Kaufman T.C."/>
            <person name="Kellis M."/>
            <person name="Gelbart W."/>
            <person name="Iyer V.N."/>
            <person name="Pollard D.A."/>
            <person name="Sackton T.B."/>
            <person name="Larracuente A.M."/>
            <person name="Singh N.D."/>
            <person name="Abad J.P."/>
            <person name="Abt D.N."/>
            <person name="Adryan B."/>
            <person name="Aguade M."/>
            <person name="Akashi H."/>
            <person name="Anderson W.W."/>
            <person name="Aquadro C.F."/>
            <person name="Ardell D.H."/>
            <person name="Arguello R."/>
            <person name="Artieri C.G."/>
            <person name="Barbash D.A."/>
            <person name="Barker D."/>
            <person name="Barsanti P."/>
            <person name="Batterham P."/>
            <person name="Batzoglou S."/>
            <person name="Begun D."/>
            <person name="Bhutkar A."/>
            <person name="Blanco E."/>
            <person name="Bosak S.A."/>
            <person name="Bradley R.K."/>
            <person name="Brand A.D."/>
            <person name="Brent M.R."/>
            <person name="Brooks A.N."/>
            <person name="Brown R.H."/>
            <person name="Butlin R.K."/>
            <person name="Caggese C."/>
            <person name="Calvi B.R."/>
            <person name="Bernardo de Carvalho A."/>
            <person name="Caspi A."/>
            <person name="Castrezana S."/>
            <person name="Celniker S.E."/>
            <person name="Chang J.L."/>
            <person name="Chapple C."/>
            <person name="Chatterji S."/>
            <person name="Chinwalla A."/>
            <person name="Civetta A."/>
            <person name="Clifton S.W."/>
            <person name="Comeron J.M."/>
            <person name="Costello J.C."/>
            <person name="Coyne J.A."/>
            <person name="Daub J."/>
            <person name="David R.G."/>
            <person name="Delcher A.L."/>
            <person name="Delehaunty K."/>
            <person name="Do C.B."/>
            <person name="Ebling H."/>
            <person name="Edwards K."/>
            <person name="Eickbush T."/>
            <person name="Evans J.D."/>
            <person name="Filipski A."/>
            <person name="Findeiss S."/>
            <person name="Freyhult E."/>
            <person name="Fulton L."/>
            <person name="Fulton R."/>
            <person name="Garcia A.C."/>
            <person name="Gardiner A."/>
            <person name="Garfield D.A."/>
            <person name="Garvin B.E."/>
            <person name="Gibson G."/>
            <person name="Gilbert D."/>
            <person name="Gnerre S."/>
            <person name="Godfrey J."/>
            <person name="Good R."/>
            <person name="Gotea V."/>
            <person name="Gravely B."/>
            <person name="Greenberg A.J."/>
            <person name="Griffiths-Jones S."/>
            <person name="Gross S."/>
            <person name="Guigo R."/>
            <person name="Gustafson E.A."/>
            <person name="Haerty W."/>
            <person name="Hahn M.W."/>
            <person name="Halligan D.L."/>
            <person name="Halpern A.L."/>
            <person name="Halter G.M."/>
            <person name="Han M.V."/>
            <person name="Heger A."/>
            <person name="Hillier L."/>
            <person name="Hinrichs A.S."/>
            <person name="Holmes I."/>
            <person name="Hoskins R.A."/>
            <person name="Hubisz M.J."/>
            <person name="Hultmark D."/>
            <person name="Huntley M.A."/>
            <person name="Jaffe D.B."/>
            <person name="Jagadeeshan S."/>
            <person name="Jeck W.R."/>
            <person name="Johnson J."/>
            <person name="Jones C.D."/>
            <person name="Jordan W.C."/>
            <person name="Karpen G.H."/>
            <person name="Kataoka E."/>
            <person name="Keightley P.D."/>
            <person name="Kheradpour P."/>
            <person name="Kirkness E.F."/>
            <person name="Koerich L.B."/>
            <person name="Kristiansen K."/>
            <person name="Kudrna D."/>
            <person name="Kulathinal R.J."/>
            <person name="Kumar S."/>
            <person name="Kwok R."/>
            <person name="Lander E."/>
            <person name="Langley C.H."/>
            <person name="Lapoint R."/>
            <person name="Lazzaro B.P."/>
            <person name="Lee S.J."/>
            <person name="Levesque L."/>
            <person name="Li R."/>
            <person name="Lin C.F."/>
            <person name="Lin M.F."/>
            <person name="Lindblad-Toh K."/>
            <person name="Llopart A."/>
            <person name="Long M."/>
            <person name="Low L."/>
            <person name="Lozovsky E."/>
            <person name="Lu J."/>
            <person name="Luo M."/>
            <person name="Machado C.A."/>
            <person name="Makalowski W."/>
            <person name="Marzo M."/>
            <person name="Matsuda M."/>
            <person name="Matzkin L."/>
            <person name="McAllister B."/>
            <person name="McBride C.S."/>
            <person name="McKernan B."/>
            <person name="McKernan K."/>
            <person name="Mendez-Lago M."/>
            <person name="Minx P."/>
            <person name="Mollenhauer M.U."/>
            <person name="Montooth K."/>
            <person name="Mount S.M."/>
            <person name="Mu X."/>
            <person name="Myers E."/>
            <person name="Negre B."/>
            <person name="Newfeld S."/>
            <person name="Nielsen R."/>
            <person name="Noor M.A."/>
            <person name="O'Grady P."/>
            <person name="Pachter L."/>
            <person name="Papaceit M."/>
            <person name="Parisi M.J."/>
            <person name="Parisi M."/>
            <person name="Parts L."/>
            <person name="Pedersen J.S."/>
            <person name="Pesole G."/>
            <person name="Phillippy A.M."/>
            <person name="Ponting C.P."/>
            <person name="Pop M."/>
            <person name="Porcelli D."/>
            <person name="Powell J.R."/>
            <person name="Prohaska S."/>
            <person name="Pruitt K."/>
            <person name="Puig M."/>
            <person name="Quesneville H."/>
            <person name="Ram K.R."/>
            <person name="Rand D."/>
            <person name="Rasmussen M.D."/>
            <person name="Reed L.K."/>
            <person name="Reenan R."/>
            <person name="Reily A."/>
            <person name="Remington K.A."/>
            <person name="Rieger T.T."/>
            <person name="Ritchie M.G."/>
            <person name="Robin C."/>
            <person name="Rogers Y.H."/>
            <person name="Rohde C."/>
            <person name="Rozas J."/>
            <person name="Rubenfield M.J."/>
            <person name="Ruiz A."/>
            <person name="Russo S."/>
            <person name="Salzberg S.L."/>
            <person name="Sanchez-Gracia A."/>
            <person name="Saranga D.J."/>
            <person name="Sato H."/>
            <person name="Schaeffer S.W."/>
            <person name="Schatz M.C."/>
            <person name="Schlenke T."/>
            <person name="Schwartz R."/>
            <person name="Segarra C."/>
            <person name="Singh R.S."/>
            <person name="Sirot L."/>
            <person name="Sirota M."/>
            <person name="Sisneros N.B."/>
            <person name="Smith C.D."/>
            <person name="Smith T.F."/>
            <person name="Spieth J."/>
            <person name="Stage D.E."/>
            <person name="Stark A."/>
            <person name="Stephan W."/>
            <person name="Strausberg R.L."/>
            <person name="Strempel S."/>
            <person name="Sturgill D."/>
            <person name="Sutton G."/>
            <person name="Sutton G.G."/>
            <person name="Tao W."/>
            <person name="Teichmann S."/>
            <person name="Tobari Y.N."/>
            <person name="Tomimura Y."/>
            <person name="Tsolas J.M."/>
            <person name="Valente V.L."/>
            <person name="Venter E."/>
            <person name="Venter J.C."/>
            <person name="Vicario S."/>
            <person name="Vieira F.G."/>
            <person name="Vilella A.J."/>
            <person name="Villasante A."/>
            <person name="Walenz B."/>
            <person name="Wang J."/>
            <person name="Wasserman M."/>
            <person name="Watts T."/>
            <person name="Wilson D."/>
            <person name="Wilson R.K."/>
            <person name="Wing R.A."/>
            <person name="Wolfner M.F."/>
            <person name="Wong A."/>
            <person name="Wong G.K."/>
            <person name="Wu C.I."/>
            <person name="Wu G."/>
            <person name="Yamamoto D."/>
            <person name="Yang H.P."/>
            <person name="Yang S.P."/>
            <person name="Yorke J.A."/>
            <person name="Yoshida K."/>
            <person name="Zdobnov E."/>
            <person name="Zhang P."/>
            <person name="Zhang Y."/>
            <person name="Zimin A.V."/>
            <person name="Baldwin J."/>
            <person name="Abdouelleil A."/>
            <person name="Abdulkadir J."/>
            <person name="Abebe A."/>
            <person name="Abera B."/>
            <person name="Abreu J."/>
            <person name="Acer S.C."/>
            <person name="Aftuck L."/>
            <person name="Alexander A."/>
            <person name="An P."/>
            <person name="Anderson E."/>
            <person name="Anderson S."/>
            <person name="Arachi H."/>
            <person name="Azer M."/>
            <person name="Bachantsang P."/>
            <person name="Barry A."/>
            <person name="Bayul T."/>
            <person name="Berlin A."/>
            <person name="Bessette D."/>
            <person name="Bloom T."/>
            <person name="Blye J."/>
            <person name="Boguslavskiy L."/>
            <person name="Bonnet C."/>
            <person name="Boukhgalter B."/>
            <person name="Bourzgui I."/>
            <person name="Brown A."/>
            <person name="Cahill P."/>
            <person name="Channer S."/>
            <person name="Cheshatsang Y."/>
            <person name="Chuda L."/>
            <person name="Citroen M."/>
            <person name="Collymore A."/>
            <person name="Cooke P."/>
            <person name="Costello M."/>
            <person name="D'Aco K."/>
            <person name="Daza R."/>
            <person name="De Haan G."/>
            <person name="DeGray S."/>
            <person name="DeMaso C."/>
            <person name="Dhargay N."/>
            <person name="Dooley K."/>
            <person name="Dooley E."/>
            <person name="Doricent M."/>
            <person name="Dorje P."/>
            <person name="Dorjee K."/>
            <person name="Dupes A."/>
            <person name="Elong R."/>
            <person name="Falk J."/>
            <person name="Farina A."/>
            <person name="Faro S."/>
            <person name="Ferguson D."/>
            <person name="Fisher S."/>
            <person name="Foley C.D."/>
            <person name="Franke A."/>
            <person name="Friedrich D."/>
            <person name="Gadbois L."/>
            <person name="Gearin G."/>
            <person name="Gearin C.R."/>
            <person name="Giannoukos G."/>
            <person name="Goode T."/>
            <person name="Graham J."/>
            <person name="Grandbois E."/>
            <person name="Grewal S."/>
            <person name="Gyaltsen K."/>
            <person name="Hafez N."/>
            <person name="Hagos B."/>
            <person name="Hall J."/>
            <person name="Henson C."/>
            <person name="Hollinger A."/>
            <person name="Honan T."/>
            <person name="Huard M.D."/>
            <person name="Hughes L."/>
            <person name="Hurhula B."/>
            <person name="Husby M.E."/>
            <person name="Kamat A."/>
            <person name="Kanga B."/>
            <person name="Kashin S."/>
            <person name="Khazanovich D."/>
            <person name="Kisner P."/>
            <person name="Lance K."/>
            <person name="Lara M."/>
            <person name="Lee W."/>
            <person name="Lennon N."/>
            <person name="Letendre F."/>
            <person name="LeVine R."/>
            <person name="Lipovsky A."/>
            <person name="Liu X."/>
            <person name="Liu J."/>
            <person name="Liu S."/>
            <person name="Lokyitsang T."/>
            <person name="Lokyitsang Y."/>
            <person name="Lubonja R."/>
            <person name="Lui A."/>
            <person name="MacDonald P."/>
            <person name="Magnisalis V."/>
            <person name="Maru K."/>
            <person name="Matthews C."/>
            <person name="McCusker W."/>
            <person name="McDonough S."/>
            <person name="Mehta T."/>
            <person name="Meldrim J."/>
            <person name="Meneus L."/>
            <person name="Mihai O."/>
            <person name="Mihalev A."/>
            <person name="Mihova T."/>
            <person name="Mittelman R."/>
            <person name="Mlenga V."/>
            <person name="Montmayeur A."/>
            <person name="Mulrain L."/>
            <person name="Navidi A."/>
            <person name="Naylor J."/>
            <person name="Negash T."/>
            <person name="Nguyen T."/>
            <person name="Nguyen N."/>
            <person name="Nicol R."/>
            <person name="Norbu C."/>
            <person name="Norbu N."/>
            <person name="Novod N."/>
            <person name="O'Neill B."/>
            <person name="Osman S."/>
            <person name="Markiewicz E."/>
            <person name="Oyono O.L."/>
            <person name="Patti C."/>
            <person name="Phunkhang P."/>
            <person name="Pierre F."/>
            <person name="Priest M."/>
            <person name="Raghuraman S."/>
            <person name="Rege F."/>
            <person name="Reyes R."/>
            <person name="Rise C."/>
            <person name="Rogov P."/>
            <person name="Ross K."/>
            <person name="Ryan E."/>
            <person name="Settipalli S."/>
            <person name="Shea T."/>
            <person name="Sherpa N."/>
            <person name="Shi L."/>
            <person name="Shih D."/>
            <person name="Sparrow T."/>
            <person name="Spaulding J."/>
            <person name="Stalker J."/>
            <person name="Stange-Thomann N."/>
            <person name="Stavropoulos S."/>
            <person name="Stone C."/>
            <person name="Strader C."/>
            <person name="Tesfaye S."/>
            <person name="Thomson T."/>
            <person name="Thoulutsang Y."/>
            <person name="Thoulutsang D."/>
            <person name="Topham K."/>
            <person name="Topping I."/>
            <person name="Tsamla T."/>
            <person name="Vassiliev H."/>
            <person name="Vo A."/>
            <person name="Wangchuk T."/>
            <person name="Wangdi T."/>
            <person name="Weiand M."/>
            <person name="Wilkinson J."/>
            <person name="Wilson A."/>
            <person name="Yadav S."/>
            <person name="Young G."/>
            <person name="Yu Q."/>
            <person name="Zembek L."/>
            <person name="Zhong D."/>
            <person name="Zimmer A."/>
            <person name="Zwirko Z."/>
            <person name="Jaffe D.B."/>
            <person name="Alvarez P."/>
            <person name="Brockman W."/>
            <person name="Butler J."/>
            <person name="Chin C."/>
            <person name="Gnerre S."/>
            <person name="Grabherr M."/>
            <person name="Kleber M."/>
            <person name="Mauceli E."/>
            <person name="MacCallum I."/>
        </authorList>
    </citation>
    <scope>NUCLEOTIDE SEQUENCE [LARGE SCALE GENOMIC DNA]</scope>
    <source>
        <strain evidence="3">Tucson 15287-2541.00</strain>
    </source>
</reference>
<dbReference type="AlphaFoldDB" id="B4JFQ0"/>
<dbReference type="InParanoid" id="B4JFQ0"/>
<proteinExistence type="predicted"/>
<evidence type="ECO:0000256" key="1">
    <source>
        <dbReference type="SAM" id="MobiDB-lite"/>
    </source>
</evidence>
<dbReference type="KEGG" id="dgr:6564205"/>
<feature type="region of interest" description="Disordered" evidence="1">
    <location>
        <begin position="1"/>
        <end position="25"/>
    </location>
</feature>
<feature type="region of interest" description="Disordered" evidence="1">
    <location>
        <begin position="64"/>
        <end position="125"/>
    </location>
</feature>
<keyword evidence="3" id="KW-1185">Reference proteome</keyword>